<comment type="caution">
    <text evidence="1">The sequence shown here is derived from an EMBL/GenBank/DDBJ whole genome shotgun (WGS) entry which is preliminary data.</text>
</comment>
<reference evidence="1 2" key="1">
    <citation type="submission" date="2019-08" db="EMBL/GenBank/DDBJ databases">
        <title>Genome sequence of Gillisia hiemivivida IC154 (type strain).</title>
        <authorList>
            <person name="Bowman J.P."/>
        </authorList>
    </citation>
    <scope>NUCLEOTIDE SEQUENCE [LARGE SCALE GENOMIC DNA]</scope>
    <source>
        <strain evidence="1 2">IC154</strain>
    </source>
</reference>
<sequence length="100" mass="11772">MELHTKIDINGINTSFRPFPFFKRHYNWSEIDKIYVRKYSALTEYGGWGIRGFTEAKAYNVSGNYGIQIVTKESKQFLIGTQRPEDAERVLKRYTEKISK</sequence>
<dbReference type="EMBL" id="VORY01000021">
    <property type="protein sequence ID" value="TXD92410.1"/>
    <property type="molecule type" value="Genomic_DNA"/>
</dbReference>
<organism evidence="1 2">
    <name type="scientific">Gillisia hiemivivida</name>
    <dbReference type="NCBI Taxonomy" id="291190"/>
    <lineage>
        <taxon>Bacteria</taxon>
        <taxon>Pseudomonadati</taxon>
        <taxon>Bacteroidota</taxon>
        <taxon>Flavobacteriia</taxon>
        <taxon>Flavobacteriales</taxon>
        <taxon>Flavobacteriaceae</taxon>
        <taxon>Gillisia</taxon>
    </lineage>
</organism>
<dbReference type="AlphaFoldDB" id="A0A5C6ZNY4"/>
<accession>A0A5C6ZNY4</accession>
<evidence type="ECO:0000313" key="2">
    <source>
        <dbReference type="Proteomes" id="UP000321367"/>
    </source>
</evidence>
<protein>
    <recommendedName>
        <fullName evidence="3">Bacterial Pleckstrin homology domain-containing protein</fullName>
    </recommendedName>
</protein>
<dbReference type="RefSeq" id="WP_146933846.1">
    <property type="nucleotide sequence ID" value="NZ_CBCSHZ010000022.1"/>
</dbReference>
<keyword evidence="2" id="KW-1185">Reference proteome</keyword>
<dbReference type="Proteomes" id="UP000321367">
    <property type="component" value="Unassembled WGS sequence"/>
</dbReference>
<dbReference type="OrthoDB" id="582675at2"/>
<gene>
    <name evidence="1" type="ORF">ES724_13715</name>
</gene>
<proteinExistence type="predicted"/>
<name>A0A5C6ZNY4_9FLAO</name>
<evidence type="ECO:0008006" key="3">
    <source>
        <dbReference type="Google" id="ProtNLM"/>
    </source>
</evidence>
<evidence type="ECO:0000313" key="1">
    <source>
        <dbReference type="EMBL" id="TXD92410.1"/>
    </source>
</evidence>